<evidence type="ECO:0008006" key="3">
    <source>
        <dbReference type="Google" id="ProtNLM"/>
    </source>
</evidence>
<proteinExistence type="predicted"/>
<dbReference type="STRING" id="1914963.AWW67_15095"/>
<reference evidence="1 2" key="1">
    <citation type="submission" date="2016-01" db="EMBL/GenBank/DDBJ databases">
        <title>Genome sequencing of Roseivirga seohaensis SW-152.</title>
        <authorList>
            <person name="Selvaratnam C."/>
            <person name="Thevarajoo S."/>
            <person name="Goh K.M."/>
            <person name="Ee R."/>
            <person name="Chan K.-G."/>
            <person name="Chong C.S."/>
        </authorList>
    </citation>
    <scope>NUCLEOTIDE SEQUENCE [LARGE SCALE GENOMIC DNA]</scope>
    <source>
        <strain evidence="1 2">SW-152</strain>
    </source>
</reference>
<evidence type="ECO:0000313" key="1">
    <source>
        <dbReference type="EMBL" id="KYG85455.1"/>
    </source>
</evidence>
<accession>A0A150Y3L0</accession>
<sequence length="394" mass="46081">MCKHLLILFLLIVSEFVGDARQYIREVDVDFPFKVIKGDSMTFELDERTVHPWAPGSCFQYLSSEDAVAYLNKIDASIKLFDVKSGTIVLSVPLSIEGPDSVGPEPVSFYWVNRDSIFVFSNLNNGRLSLLNSKGEKYRNYELNSTSDELAHTVELKRISGGISYSKQMNALFLGLRVYSPQKMLKRAPYLKLDIASGKLDYFTNPQPYAKSDLGKIPFDHRFGSTAVFYNDLSNELILDFALSPDLWVKRDSDKWLIFRAQSVYYEKPLFLKSELTKYKNNRRKYIDEVRLMPRYSALVYDQYRDVYYRIGRLPFNRELSKRRDMGEELKIYQEFSIQAFDKDFKKIAENKFFDENLLFEQGLFVNEEGLWLLRPQGEDEDVMEFKLMKILKK</sequence>
<dbReference type="Proteomes" id="UP000075663">
    <property type="component" value="Unassembled WGS sequence"/>
</dbReference>
<organism evidence="1 2">
    <name type="scientific">Roseivirga seohaensis</name>
    <dbReference type="NCBI Taxonomy" id="1914963"/>
    <lineage>
        <taxon>Bacteria</taxon>
        <taxon>Pseudomonadati</taxon>
        <taxon>Bacteroidota</taxon>
        <taxon>Cytophagia</taxon>
        <taxon>Cytophagales</taxon>
        <taxon>Roseivirgaceae</taxon>
        <taxon>Roseivirga</taxon>
    </lineage>
</organism>
<evidence type="ECO:0000313" key="2">
    <source>
        <dbReference type="Proteomes" id="UP000075663"/>
    </source>
</evidence>
<dbReference type="Pfam" id="PF13970">
    <property type="entry name" value="DUF4221"/>
    <property type="match status" value="1"/>
</dbReference>
<comment type="caution">
    <text evidence="1">The sequence shown here is derived from an EMBL/GenBank/DDBJ whole genome shotgun (WGS) entry which is preliminary data.</text>
</comment>
<dbReference type="InterPro" id="IPR025316">
    <property type="entry name" value="DUF4221"/>
</dbReference>
<gene>
    <name evidence="1" type="ORF">AWW67_15095</name>
</gene>
<protein>
    <recommendedName>
        <fullName evidence="3">DUF4221 domain-containing protein</fullName>
    </recommendedName>
</protein>
<dbReference type="EMBL" id="LRPB01000003">
    <property type="protein sequence ID" value="KYG85455.1"/>
    <property type="molecule type" value="Genomic_DNA"/>
</dbReference>
<dbReference type="AlphaFoldDB" id="A0A150Y3L0"/>
<name>A0A150Y3L0_9BACT</name>